<evidence type="ECO:0000256" key="1">
    <source>
        <dbReference type="SAM" id="Phobius"/>
    </source>
</evidence>
<feature type="transmembrane region" description="Helical" evidence="1">
    <location>
        <begin position="25"/>
        <end position="42"/>
    </location>
</feature>
<dbReference type="WBParaSite" id="NBR_0002110401-mRNA-1">
    <property type="protein sequence ID" value="NBR_0002110401-mRNA-1"/>
    <property type="gene ID" value="NBR_0002110401"/>
</dbReference>
<dbReference type="EMBL" id="UYSL01025910">
    <property type="protein sequence ID" value="VDL84844.1"/>
    <property type="molecule type" value="Genomic_DNA"/>
</dbReference>
<evidence type="ECO:0000313" key="4">
    <source>
        <dbReference type="WBParaSite" id="NBR_0002110401-mRNA-1"/>
    </source>
</evidence>
<dbReference type="STRING" id="27835.A0A0N4YV32"/>
<keyword evidence="3" id="KW-1185">Reference proteome</keyword>
<evidence type="ECO:0000313" key="2">
    <source>
        <dbReference type="EMBL" id="VDL84844.1"/>
    </source>
</evidence>
<protein>
    <submittedName>
        <fullName evidence="4">Methyltransf_21 domain-containing protein</fullName>
    </submittedName>
</protein>
<organism evidence="4">
    <name type="scientific">Nippostrongylus brasiliensis</name>
    <name type="common">Rat hookworm</name>
    <dbReference type="NCBI Taxonomy" id="27835"/>
    <lineage>
        <taxon>Eukaryota</taxon>
        <taxon>Metazoa</taxon>
        <taxon>Ecdysozoa</taxon>
        <taxon>Nematoda</taxon>
        <taxon>Chromadorea</taxon>
        <taxon>Rhabditida</taxon>
        <taxon>Rhabditina</taxon>
        <taxon>Rhabditomorpha</taxon>
        <taxon>Strongyloidea</taxon>
        <taxon>Heligmosomidae</taxon>
        <taxon>Nippostrongylus</taxon>
    </lineage>
</organism>
<dbReference type="OMA" id="AFRECAY"/>
<dbReference type="Proteomes" id="UP000271162">
    <property type="component" value="Unassembled WGS sequence"/>
</dbReference>
<proteinExistence type="predicted"/>
<reference evidence="2 3" key="2">
    <citation type="submission" date="2018-11" db="EMBL/GenBank/DDBJ databases">
        <authorList>
            <consortium name="Pathogen Informatics"/>
        </authorList>
    </citation>
    <scope>NUCLEOTIDE SEQUENCE [LARGE SCALE GENOMIC DNA]</scope>
</reference>
<keyword evidence="1" id="KW-1133">Transmembrane helix</keyword>
<evidence type="ECO:0000313" key="3">
    <source>
        <dbReference type="Proteomes" id="UP000271162"/>
    </source>
</evidence>
<accession>A0A0N4YV32</accession>
<dbReference type="AlphaFoldDB" id="A0A0N4YV32"/>
<dbReference type="PANTHER" id="PTHR22989">
    <property type="entry name" value="UNCHARACTERIZED DUF13 C.ELEGANS"/>
    <property type="match status" value="1"/>
</dbReference>
<dbReference type="PANTHER" id="PTHR22989:SF10">
    <property type="entry name" value="METHYLTRANSFERASE FKBM DOMAIN-CONTAINING PROTEIN"/>
    <property type="match status" value="1"/>
</dbReference>
<keyword evidence="1" id="KW-0472">Membrane</keyword>
<name>A0A0N4YV32_NIPBR</name>
<reference evidence="4" key="1">
    <citation type="submission" date="2017-02" db="UniProtKB">
        <authorList>
            <consortium name="WormBaseParasite"/>
        </authorList>
    </citation>
    <scope>IDENTIFICATION</scope>
</reference>
<keyword evidence="1" id="KW-0812">Transmembrane</keyword>
<gene>
    <name evidence="2" type="ORF">NBR_LOCUS21103</name>
</gene>
<sequence length="190" mass="22124">MSSSTSNHHESDNDTNQLDAFCTPYTLYILVLIYVLVSIMTDRGDPSNIFYKNNMCLRSRTEGMHVEELWSKTPMIVNQCSQRRFLRIRGFSNADEIKAFSSTRLCSMVTLGVGRDVEVEVKMKKIMPECSFFGADPVREPNEQLFETVNVEIHRPNYEQKVQFFEFFLELLDDRRYTPLVAETMLGHTR</sequence>